<organism evidence="6 7">
    <name type="scientific">Ferrovibrio xuzhouensis</name>
    <dbReference type="NCBI Taxonomy" id="1576914"/>
    <lineage>
        <taxon>Bacteria</taxon>
        <taxon>Pseudomonadati</taxon>
        <taxon>Pseudomonadota</taxon>
        <taxon>Alphaproteobacteria</taxon>
        <taxon>Rhodospirillales</taxon>
        <taxon>Rhodospirillaceae</taxon>
        <taxon>Ferrovibrio</taxon>
    </lineage>
</organism>
<dbReference type="PROSITE" id="PS00895">
    <property type="entry name" value="3_HYDROXYISOBUT_DH"/>
    <property type="match status" value="1"/>
</dbReference>
<dbReference type="Gene3D" id="1.10.1040.10">
    <property type="entry name" value="N-(1-d-carboxylethyl)-l-norvaline Dehydrogenase, domain 2"/>
    <property type="match status" value="1"/>
</dbReference>
<dbReference type="Pfam" id="PF14833">
    <property type="entry name" value="NAD_binding_11"/>
    <property type="match status" value="1"/>
</dbReference>
<evidence type="ECO:0000313" key="6">
    <source>
        <dbReference type="EMBL" id="MFC3678358.1"/>
    </source>
</evidence>
<dbReference type="GO" id="GO:0016491">
    <property type="term" value="F:oxidoreductase activity"/>
    <property type="evidence" value="ECO:0007669"/>
    <property type="project" value="UniProtKB-KW"/>
</dbReference>
<evidence type="ECO:0000259" key="5">
    <source>
        <dbReference type="Pfam" id="PF14833"/>
    </source>
</evidence>
<comment type="caution">
    <text evidence="6">The sequence shown here is derived from an EMBL/GenBank/DDBJ whole genome shotgun (WGS) entry which is preliminary data.</text>
</comment>
<dbReference type="InterPro" id="IPR015815">
    <property type="entry name" value="HIBADH-related"/>
</dbReference>
<dbReference type="InterPro" id="IPR029154">
    <property type="entry name" value="HIBADH-like_NADP-bd"/>
</dbReference>
<dbReference type="Proteomes" id="UP001595711">
    <property type="component" value="Unassembled WGS sequence"/>
</dbReference>
<dbReference type="PIRSF" id="PIRSF000103">
    <property type="entry name" value="HIBADH"/>
    <property type="match status" value="1"/>
</dbReference>
<gene>
    <name evidence="6" type="ORF">ACFOOQ_22625</name>
</gene>
<dbReference type="InterPro" id="IPR002204">
    <property type="entry name" value="3-OH-isobutyrate_DH-rel_CS"/>
</dbReference>
<name>A0ABV7VQM0_9PROT</name>
<dbReference type="InterPro" id="IPR008927">
    <property type="entry name" value="6-PGluconate_DH-like_C_sf"/>
</dbReference>
<evidence type="ECO:0000256" key="3">
    <source>
        <dbReference type="ARBA" id="ARBA00023027"/>
    </source>
</evidence>
<dbReference type="InterPro" id="IPR013328">
    <property type="entry name" value="6PGD_dom2"/>
</dbReference>
<dbReference type="SUPFAM" id="SSF48179">
    <property type="entry name" value="6-phosphogluconate dehydrogenase C-terminal domain-like"/>
    <property type="match status" value="1"/>
</dbReference>
<dbReference type="Pfam" id="PF03446">
    <property type="entry name" value="NAD_binding_2"/>
    <property type="match status" value="1"/>
</dbReference>
<evidence type="ECO:0000313" key="7">
    <source>
        <dbReference type="Proteomes" id="UP001595711"/>
    </source>
</evidence>
<evidence type="ECO:0000256" key="1">
    <source>
        <dbReference type="ARBA" id="ARBA00009080"/>
    </source>
</evidence>
<dbReference type="InterPro" id="IPR006115">
    <property type="entry name" value="6PGDH_NADP-bd"/>
</dbReference>
<keyword evidence="3" id="KW-0520">NAD</keyword>
<evidence type="ECO:0000256" key="2">
    <source>
        <dbReference type="ARBA" id="ARBA00023002"/>
    </source>
</evidence>
<sequence length="297" mass="29669">MSDMKPSVAFIGLGIMGRHMAGHIFAAGHSLRIYNRSPGSAQALRGRGAVLCDSAGAAAAEADIVITMVGLPSDVDGIYLGAGGIVEAARAGAVLIDMTTSSPSLAVRIAAAAAARGLSALDAPVSGGEFGARDARLSIMVGGDAGALERVMPVLRLMGSTITHMGEAGAGQHAKLANQTVIAGTMLGIAEGLAYAGRVGLDLEKMLAVLGGGVANGALLAALGPKMIAGDFTAGFFIEHFVKDMGLAHAEAAARGLPLPGLESARSQYAKLMSGGAARDGTQALLKAYAAPPKAEL</sequence>
<proteinExistence type="inferred from homology"/>
<dbReference type="PANTHER" id="PTHR43060">
    <property type="entry name" value="3-HYDROXYISOBUTYRATE DEHYDROGENASE-LIKE 1, MITOCHONDRIAL-RELATED"/>
    <property type="match status" value="1"/>
</dbReference>
<dbReference type="PANTHER" id="PTHR43060:SF15">
    <property type="entry name" value="3-HYDROXYISOBUTYRATE DEHYDROGENASE-LIKE 1, MITOCHONDRIAL-RELATED"/>
    <property type="match status" value="1"/>
</dbReference>
<dbReference type="InterPro" id="IPR036291">
    <property type="entry name" value="NAD(P)-bd_dom_sf"/>
</dbReference>
<dbReference type="Gene3D" id="3.40.50.720">
    <property type="entry name" value="NAD(P)-binding Rossmann-like Domain"/>
    <property type="match status" value="1"/>
</dbReference>
<keyword evidence="7" id="KW-1185">Reference proteome</keyword>
<dbReference type="EC" id="1.1.-.-" evidence="6"/>
<feature type="domain" description="6-phosphogluconate dehydrogenase NADP-binding" evidence="4">
    <location>
        <begin position="8"/>
        <end position="166"/>
    </location>
</feature>
<dbReference type="EMBL" id="JBHRYJ010000008">
    <property type="protein sequence ID" value="MFC3678358.1"/>
    <property type="molecule type" value="Genomic_DNA"/>
</dbReference>
<feature type="domain" description="3-hydroxyisobutyrate dehydrogenase-like NAD-binding" evidence="5">
    <location>
        <begin position="169"/>
        <end position="288"/>
    </location>
</feature>
<comment type="similarity">
    <text evidence="1">Belongs to the HIBADH-related family.</text>
</comment>
<dbReference type="RefSeq" id="WP_379729989.1">
    <property type="nucleotide sequence ID" value="NZ_JBHRYJ010000008.1"/>
</dbReference>
<accession>A0ABV7VQM0</accession>
<dbReference type="SUPFAM" id="SSF51735">
    <property type="entry name" value="NAD(P)-binding Rossmann-fold domains"/>
    <property type="match status" value="1"/>
</dbReference>
<reference evidence="7" key="1">
    <citation type="journal article" date="2019" name="Int. J. Syst. Evol. Microbiol.">
        <title>The Global Catalogue of Microorganisms (GCM) 10K type strain sequencing project: providing services to taxonomists for standard genome sequencing and annotation.</title>
        <authorList>
            <consortium name="The Broad Institute Genomics Platform"/>
            <consortium name="The Broad Institute Genome Sequencing Center for Infectious Disease"/>
            <person name="Wu L."/>
            <person name="Ma J."/>
        </authorList>
    </citation>
    <scope>NUCLEOTIDE SEQUENCE [LARGE SCALE GENOMIC DNA]</scope>
    <source>
        <strain evidence="7">KCTC 42182</strain>
    </source>
</reference>
<protein>
    <submittedName>
        <fullName evidence="6">NAD(P)-dependent oxidoreductase</fullName>
        <ecNumber evidence="6">1.1.-.-</ecNumber>
    </submittedName>
</protein>
<evidence type="ECO:0000259" key="4">
    <source>
        <dbReference type="Pfam" id="PF03446"/>
    </source>
</evidence>
<keyword evidence="2 6" id="KW-0560">Oxidoreductase</keyword>